<proteinExistence type="predicted"/>
<evidence type="ECO:0000259" key="1">
    <source>
        <dbReference type="Pfam" id="PF23493"/>
    </source>
</evidence>
<gene>
    <name evidence="2" type="ORF">UFOPK2282_00811</name>
    <name evidence="3" type="ORF">UFOPK3576_00523</name>
</gene>
<dbReference type="GO" id="GO:0006418">
    <property type="term" value="P:tRNA aminoacylation for protein translation"/>
    <property type="evidence" value="ECO:0007669"/>
    <property type="project" value="InterPro"/>
</dbReference>
<sequence length="395" mass="41608">MPVSGRLVIMGSGENAPAMIKLHRTLMEGLGDAPKYMIDTPYGFQVNADDLGAKYQQYFDESVGSKIELAKWRRKDASIVEHERTLSQLSQASWVLAGPGSPSYALHQWAGTAVPAALADVVRRGGTLITGSAAAATIGAYAIPVYEIYKVGTDPFWIDGINLLGDLLGIRAVVVPHFDNKEGGRHDTSCCYIGLHRLEILETQITDGTGVLGVDEHTAVVIEIETGNVSVHGTGGLTLRQGGRTVVVANGDTTTVEAMRTALNGAAAEPAAVIAPAATSDLLTTFRAALAAGDAEAALVAALATEDAVFAADTAANADLRAMLVELADAAQSGLQDPRAMLSPLVEVALNVRRVARENKDFAMSDLVRDSLIAAGIEVRDTPDGVQWNLIQRAQ</sequence>
<dbReference type="Gene3D" id="1.20.120.1910">
    <property type="entry name" value="Cysteine-tRNA ligase, C-terminal anti-codon recognition domain"/>
    <property type="match status" value="1"/>
</dbReference>
<protein>
    <submittedName>
        <fullName evidence="3">Unannotated protein</fullName>
    </submittedName>
</protein>
<dbReference type="SUPFAM" id="SSF47323">
    <property type="entry name" value="Anticodon-binding domain of a subclass of class I aminoacyl-tRNA synthetases"/>
    <property type="match status" value="1"/>
</dbReference>
<dbReference type="AlphaFoldDB" id="A0A6J7G6F4"/>
<dbReference type="InterPro" id="IPR009080">
    <property type="entry name" value="tRNAsynth_Ia_anticodon-bd"/>
</dbReference>
<dbReference type="GO" id="GO:0004812">
    <property type="term" value="F:aminoacyl-tRNA ligase activity"/>
    <property type="evidence" value="ECO:0007669"/>
    <property type="project" value="InterPro"/>
</dbReference>
<dbReference type="EMBL" id="CAEZWR010000084">
    <property type="protein sequence ID" value="CAB4665691.1"/>
    <property type="molecule type" value="Genomic_DNA"/>
</dbReference>
<dbReference type="Pfam" id="PF23493">
    <property type="entry name" value="CysS_C"/>
    <property type="match status" value="1"/>
</dbReference>
<dbReference type="EMBL" id="CAFBMO010000014">
    <property type="protein sequence ID" value="CAB4902018.1"/>
    <property type="molecule type" value="Genomic_DNA"/>
</dbReference>
<evidence type="ECO:0000313" key="3">
    <source>
        <dbReference type="EMBL" id="CAB4902018.1"/>
    </source>
</evidence>
<organism evidence="3">
    <name type="scientific">freshwater metagenome</name>
    <dbReference type="NCBI Taxonomy" id="449393"/>
    <lineage>
        <taxon>unclassified sequences</taxon>
        <taxon>metagenomes</taxon>
        <taxon>ecological metagenomes</taxon>
    </lineage>
</organism>
<dbReference type="InterPro" id="IPR029062">
    <property type="entry name" value="Class_I_gatase-like"/>
</dbReference>
<dbReference type="InterPro" id="IPR056411">
    <property type="entry name" value="CysS_C"/>
</dbReference>
<name>A0A6J7G6F4_9ZZZZ</name>
<dbReference type="GO" id="GO:0005524">
    <property type="term" value="F:ATP binding"/>
    <property type="evidence" value="ECO:0007669"/>
    <property type="project" value="InterPro"/>
</dbReference>
<evidence type="ECO:0000313" key="2">
    <source>
        <dbReference type="EMBL" id="CAB4665691.1"/>
    </source>
</evidence>
<accession>A0A6J7G6F4</accession>
<reference evidence="3" key="1">
    <citation type="submission" date="2020-05" db="EMBL/GenBank/DDBJ databases">
        <authorList>
            <person name="Chiriac C."/>
            <person name="Salcher M."/>
            <person name="Ghai R."/>
            <person name="Kavagutti S V."/>
        </authorList>
    </citation>
    <scope>NUCLEOTIDE SEQUENCE</scope>
</reference>
<dbReference type="Gene3D" id="3.40.50.880">
    <property type="match status" value="1"/>
</dbReference>
<feature type="domain" description="Cysteinyl-tRNA ligase anticodon binding" evidence="1">
    <location>
        <begin position="342"/>
        <end position="388"/>
    </location>
</feature>